<sequence length="288" mass="32072">MDIPFIGPEALAAGSLTRGQLRWRYASAHPRVYLPKGSVRNLSANTMAAWLWTGRRGIVAGRAAAALHGAQWVDDDAPIELITEHGRRRPGVIVREERIRPDEICQVGDFTVTTPLRTALDLARFLPRDAAVAHLDALAIATGVHAERVLELAARYRGLRGIRSARTALDLMDAGGQSPRETWLRLLLIDAGYRRPQTQIPVSDGFTKVFIDMGYDDVKVGLDYEGKHHATDRSRVVHDIGRNELIEREGWIDIRVVVEHSRAFILHRVREAFARRGASPFPTSGSRS</sequence>
<evidence type="ECO:0000313" key="2">
    <source>
        <dbReference type="Proteomes" id="UP000031004"/>
    </source>
</evidence>
<evidence type="ECO:0008006" key="3">
    <source>
        <dbReference type="Google" id="ProtNLM"/>
    </source>
</evidence>
<dbReference type="RefSeq" id="WP_039324675.1">
    <property type="nucleotide sequence ID" value="NZ_JTLZ01000010.1"/>
</dbReference>
<gene>
    <name evidence="1" type="ORF">QQ44_21670</name>
</gene>
<protein>
    <recommendedName>
        <fullName evidence="3">AbiEi antitoxin C-terminal domain-containing protein</fullName>
    </recommendedName>
</protein>
<accession>A0ABR4YR31</accession>
<organism evidence="1 2">
    <name type="scientific">Mycolicibacterium setense</name>
    <dbReference type="NCBI Taxonomy" id="431269"/>
    <lineage>
        <taxon>Bacteria</taxon>
        <taxon>Bacillati</taxon>
        <taxon>Actinomycetota</taxon>
        <taxon>Actinomycetes</taxon>
        <taxon>Mycobacteriales</taxon>
        <taxon>Mycobacteriaceae</taxon>
        <taxon>Mycolicibacterium</taxon>
    </lineage>
</organism>
<comment type="caution">
    <text evidence="1">The sequence shown here is derived from an EMBL/GenBank/DDBJ whole genome shotgun (WGS) entry which is preliminary data.</text>
</comment>
<evidence type="ECO:0000313" key="1">
    <source>
        <dbReference type="EMBL" id="KHO20878.1"/>
    </source>
</evidence>
<proteinExistence type="predicted"/>
<keyword evidence="2" id="KW-1185">Reference proteome</keyword>
<dbReference type="Proteomes" id="UP000031004">
    <property type="component" value="Unassembled WGS sequence"/>
</dbReference>
<reference evidence="1 2" key="1">
    <citation type="submission" date="2014-11" db="EMBL/GenBank/DDBJ databases">
        <title>Mycobacterium setense Manresensis Genome.</title>
        <authorList>
            <person name="Rech G."/>
            <person name="Sumoy L."/>
        </authorList>
    </citation>
    <scope>NUCLEOTIDE SEQUENCE [LARGE SCALE GENOMIC DNA]</scope>
    <source>
        <strain evidence="1 2">Manresensis</strain>
    </source>
</reference>
<dbReference type="EMBL" id="JTLZ01000010">
    <property type="protein sequence ID" value="KHO20878.1"/>
    <property type="molecule type" value="Genomic_DNA"/>
</dbReference>
<name>A0ABR4YR31_9MYCO</name>